<reference evidence="1 2" key="1">
    <citation type="journal article" date="2016" name="Nat. Commun.">
        <title>Thousands of microbial genomes shed light on interconnected biogeochemical processes in an aquifer system.</title>
        <authorList>
            <person name="Anantharaman K."/>
            <person name="Brown C.T."/>
            <person name="Hug L.A."/>
            <person name="Sharon I."/>
            <person name="Castelle C.J."/>
            <person name="Probst A.J."/>
            <person name="Thomas B.C."/>
            <person name="Singh A."/>
            <person name="Wilkins M.J."/>
            <person name="Karaoz U."/>
            <person name="Brodie E.L."/>
            <person name="Williams K.H."/>
            <person name="Hubbard S.S."/>
            <person name="Banfield J.F."/>
        </authorList>
    </citation>
    <scope>NUCLEOTIDE SEQUENCE [LARGE SCALE GENOMIC DNA]</scope>
</reference>
<name>A0A1F5GJT6_9BACT</name>
<dbReference type="Proteomes" id="UP000178492">
    <property type="component" value="Unassembled WGS sequence"/>
</dbReference>
<sequence length="162" mass="18502">MERKNKPSPEWKRTNSFFRRPADAVARDIAERVYEPDKKKSEFAEGNAKVIVVETPLGEARYKITLAEPYLESEAGKVWQTSRLEKIKSLASGEVIAFTFRSSSLSFIKTMGGDNVLIRELEDVQTSERTKSPTEVTKILGLAHNQEGRLTLRRGQLRYERL</sequence>
<protein>
    <submittedName>
        <fullName evidence="1">Uncharacterized protein</fullName>
    </submittedName>
</protein>
<comment type="caution">
    <text evidence="1">The sequence shown here is derived from an EMBL/GenBank/DDBJ whole genome shotgun (WGS) entry which is preliminary data.</text>
</comment>
<dbReference type="EMBL" id="MFBE01000003">
    <property type="protein sequence ID" value="OGD92131.1"/>
    <property type="molecule type" value="Genomic_DNA"/>
</dbReference>
<proteinExistence type="predicted"/>
<organism evidence="1 2">
    <name type="scientific">Candidatus Curtissbacteria bacterium RIFCSPHIGHO2_02_FULL_40_17</name>
    <dbReference type="NCBI Taxonomy" id="1797715"/>
    <lineage>
        <taxon>Bacteria</taxon>
        <taxon>Candidatus Curtissiibacteriota</taxon>
    </lineage>
</organism>
<gene>
    <name evidence="1" type="ORF">A3D81_01950</name>
</gene>
<dbReference type="AlphaFoldDB" id="A0A1F5GJT6"/>
<accession>A0A1F5GJT6</accession>
<evidence type="ECO:0000313" key="1">
    <source>
        <dbReference type="EMBL" id="OGD92131.1"/>
    </source>
</evidence>
<evidence type="ECO:0000313" key="2">
    <source>
        <dbReference type="Proteomes" id="UP000178492"/>
    </source>
</evidence>
<dbReference type="STRING" id="1797715.A3D81_01950"/>